<proteinExistence type="predicted"/>
<protein>
    <submittedName>
        <fullName evidence="2">Uncharacterized protein</fullName>
    </submittedName>
</protein>
<evidence type="ECO:0000313" key="2">
    <source>
        <dbReference type="EMBL" id="VVB05171.1"/>
    </source>
</evidence>
<dbReference type="Proteomes" id="UP000489600">
    <property type="component" value="Unassembled WGS sequence"/>
</dbReference>
<keyword evidence="3" id="KW-1185">Reference proteome</keyword>
<evidence type="ECO:0000256" key="1">
    <source>
        <dbReference type="SAM" id="MobiDB-lite"/>
    </source>
</evidence>
<comment type="caution">
    <text evidence="2">The sequence shown here is derived from an EMBL/GenBank/DDBJ whole genome shotgun (WGS) entry which is preliminary data.</text>
</comment>
<feature type="region of interest" description="Disordered" evidence="1">
    <location>
        <begin position="21"/>
        <end position="45"/>
    </location>
</feature>
<accession>A0A565BUX3</accession>
<name>A0A565BUX3_9BRAS</name>
<dbReference type="EMBL" id="CABITT030000005">
    <property type="protein sequence ID" value="VVB05171.1"/>
    <property type="molecule type" value="Genomic_DNA"/>
</dbReference>
<dbReference type="AlphaFoldDB" id="A0A565BUX3"/>
<gene>
    <name evidence="2" type="ORF">ANE_LOCUS15615</name>
</gene>
<reference evidence="2" key="1">
    <citation type="submission" date="2019-07" db="EMBL/GenBank/DDBJ databases">
        <authorList>
            <person name="Dittberner H."/>
        </authorList>
    </citation>
    <scope>NUCLEOTIDE SEQUENCE [LARGE SCALE GENOMIC DNA]</scope>
</reference>
<sequence length="57" mass="5945">MGCNLNSFLKALISSATFSHKSDGVPGEMGANARDGPRPEDGVNGHQVSILLSTFLV</sequence>
<organism evidence="2 3">
    <name type="scientific">Arabis nemorensis</name>
    <dbReference type="NCBI Taxonomy" id="586526"/>
    <lineage>
        <taxon>Eukaryota</taxon>
        <taxon>Viridiplantae</taxon>
        <taxon>Streptophyta</taxon>
        <taxon>Embryophyta</taxon>
        <taxon>Tracheophyta</taxon>
        <taxon>Spermatophyta</taxon>
        <taxon>Magnoliopsida</taxon>
        <taxon>eudicotyledons</taxon>
        <taxon>Gunneridae</taxon>
        <taxon>Pentapetalae</taxon>
        <taxon>rosids</taxon>
        <taxon>malvids</taxon>
        <taxon>Brassicales</taxon>
        <taxon>Brassicaceae</taxon>
        <taxon>Arabideae</taxon>
        <taxon>Arabis</taxon>
    </lineage>
</organism>
<evidence type="ECO:0000313" key="3">
    <source>
        <dbReference type="Proteomes" id="UP000489600"/>
    </source>
</evidence>